<sequence>MGCIGDENMARNKFSSGTLFLMDGMEYVIIRKEKQDIIVDLIQYKQRKTYSIFELEVAFYEERLTFKDTGERANKIKMDLEFTEDEETEINMKLEVLHPVIKGYFHKIKLDDYLKTLKDEKNIVVSKASFYNWKKLWEQYGDARYLLKRKPGPNKRRTLGEVIESLERIMGEKLYTGEEIRYRDIHRMYKGGINKINETRDEDDKAIIRSVQTIWRIVKEKRDYYRQQAAREGAVAAKLERDGSKPMVEKPTRPLERVELDWTPIDLFMVDPKTLERKKAWLVYAIDVFSGNPLGFYITFDAPDSFAIRQCLLHCFLPKVYLKKLYPDVINEWTAYGIPKELVIDNASSNNSYNIEEICENFGMDLLFPEVAAGHKKGTVERGQKTFNDIVHTLKGTTFSNMYKRKMYDSKGKACITLQAFYYIAHIIFVDIISHNLSHSRIGGTPHQIWERAFAGDPSLIKELPFTKKEIKLALCGGSKKRKIQSEGVTLSETWFWSEELMQLKNKMKQEGNEALEVLVRFDFADVKKVYVQNPYDYSYIEAEIDPNRINEYEKHYDLEPSLPIPYQQIKAICLTEGRKRREFDDTHIIQAMANIHSIEQQQDKDKRRGYPQTLQEEVSILEGLALGAFDYEMLGAPEEPESFHYVGQLTEEELRAKKGKDANQDKEAVEEAKKGTESTMISTAEVNTKPKGKVDTAVQRHQDIDDDLPTYETSRLA</sequence>
<dbReference type="PROSITE" id="PS50994">
    <property type="entry name" value="INTEGRASE"/>
    <property type="match status" value="1"/>
</dbReference>
<feature type="compositionally biased region" description="Basic and acidic residues" evidence="1">
    <location>
        <begin position="657"/>
        <end position="677"/>
    </location>
</feature>
<dbReference type="InterPro" id="IPR015378">
    <property type="entry name" value="Transposase-like_Mu_C"/>
</dbReference>
<gene>
    <name evidence="3" type="ORF">GC096_08670</name>
</gene>
<protein>
    <submittedName>
        <fullName evidence="3">DDE-type integrase/transposase/recombinase</fullName>
    </submittedName>
</protein>
<organism evidence="3 4">
    <name type="scientific">Paenibacillus plantarum</name>
    <dbReference type="NCBI Taxonomy" id="2654975"/>
    <lineage>
        <taxon>Bacteria</taxon>
        <taxon>Bacillati</taxon>
        <taxon>Bacillota</taxon>
        <taxon>Bacilli</taxon>
        <taxon>Bacillales</taxon>
        <taxon>Paenibacillaceae</taxon>
        <taxon>Paenibacillus</taxon>
    </lineage>
</organism>
<comment type="caution">
    <text evidence="3">The sequence shown here is derived from an EMBL/GenBank/DDBJ whole genome shotgun (WGS) entry which is preliminary data.</text>
</comment>
<feature type="region of interest" description="Disordered" evidence="1">
    <location>
        <begin position="657"/>
        <end position="718"/>
    </location>
</feature>
<keyword evidence="4" id="KW-1185">Reference proteome</keyword>
<dbReference type="EMBL" id="WHNY01000026">
    <property type="protein sequence ID" value="NOU64095.1"/>
    <property type="molecule type" value="Genomic_DNA"/>
</dbReference>
<reference evidence="3 4" key="1">
    <citation type="submission" date="2019-10" db="EMBL/GenBank/DDBJ databases">
        <title>Description of Paenibacillus humi sp. nov.</title>
        <authorList>
            <person name="Carlier A."/>
            <person name="Qi S."/>
        </authorList>
    </citation>
    <scope>NUCLEOTIDE SEQUENCE [LARGE SCALE GENOMIC DNA]</scope>
    <source>
        <strain evidence="3 4">LMG 31461</strain>
    </source>
</reference>
<feature type="domain" description="Integrase catalytic" evidence="2">
    <location>
        <begin position="250"/>
        <end position="454"/>
    </location>
</feature>
<dbReference type="Proteomes" id="UP000653578">
    <property type="component" value="Unassembled WGS sequence"/>
</dbReference>
<dbReference type="Gene3D" id="3.30.420.10">
    <property type="entry name" value="Ribonuclease H-like superfamily/Ribonuclease H"/>
    <property type="match status" value="1"/>
</dbReference>
<evidence type="ECO:0000313" key="3">
    <source>
        <dbReference type="EMBL" id="NOU64095.1"/>
    </source>
</evidence>
<dbReference type="InterPro" id="IPR036397">
    <property type="entry name" value="RNaseH_sf"/>
</dbReference>
<evidence type="ECO:0000313" key="4">
    <source>
        <dbReference type="Proteomes" id="UP000653578"/>
    </source>
</evidence>
<dbReference type="InterPro" id="IPR001584">
    <property type="entry name" value="Integrase_cat-core"/>
</dbReference>
<name>A0ABX1X6N6_9BACL</name>
<dbReference type="Pfam" id="PF09299">
    <property type="entry name" value="Mu-transpos_C"/>
    <property type="match status" value="1"/>
</dbReference>
<evidence type="ECO:0000256" key="1">
    <source>
        <dbReference type="SAM" id="MobiDB-lite"/>
    </source>
</evidence>
<proteinExistence type="predicted"/>
<accession>A0ABX1X6N6</accession>
<evidence type="ECO:0000259" key="2">
    <source>
        <dbReference type="PROSITE" id="PS50994"/>
    </source>
</evidence>
<dbReference type="InterPro" id="IPR012337">
    <property type="entry name" value="RNaseH-like_sf"/>
</dbReference>
<feature type="compositionally biased region" description="Basic and acidic residues" evidence="1">
    <location>
        <begin position="693"/>
        <end position="704"/>
    </location>
</feature>
<feature type="compositionally biased region" description="Polar residues" evidence="1">
    <location>
        <begin position="678"/>
        <end position="687"/>
    </location>
</feature>
<dbReference type="SUPFAM" id="SSF53098">
    <property type="entry name" value="Ribonuclease H-like"/>
    <property type="match status" value="1"/>
</dbReference>